<keyword evidence="5" id="KW-1185">Reference proteome</keyword>
<dbReference type="Gene3D" id="3.40.630.30">
    <property type="match status" value="1"/>
</dbReference>
<sequence length="147" mass="16012">MIRLANINDLIGVLGLYDELRPHDPVLEPEVMKKKWAELIDDEHSHIIVAEAGGKIAATCALGLNRSIANGGKPFAIIEHVVTGSGFRRRGFSRQVLEYAVALAWQLGCCKVMLLSGEKLTAAHRVYESVGFKSGIEKGFVIKPDGT</sequence>
<dbReference type="CDD" id="cd04301">
    <property type="entry name" value="NAT_SF"/>
    <property type="match status" value="1"/>
</dbReference>
<protein>
    <recommendedName>
        <fullName evidence="3">N-acetyltransferase domain-containing protein</fullName>
    </recommendedName>
</protein>
<dbReference type="RefSeq" id="WP_192507387.1">
    <property type="nucleotide sequence ID" value="NZ_AQGV01000012.1"/>
</dbReference>
<accession>A0ABR9EAP4</accession>
<evidence type="ECO:0000256" key="1">
    <source>
        <dbReference type="ARBA" id="ARBA00022679"/>
    </source>
</evidence>
<reference evidence="4 5" key="1">
    <citation type="submission" date="2015-03" db="EMBL/GenBank/DDBJ databases">
        <title>Genome sequence of Pseudoalteromonas aurantia.</title>
        <authorList>
            <person name="Xie B.-B."/>
            <person name="Rong J.-C."/>
            <person name="Qin Q.-L."/>
            <person name="Zhang Y.-Z."/>
        </authorList>
    </citation>
    <scope>NUCLEOTIDE SEQUENCE [LARGE SCALE GENOMIC DNA]</scope>
    <source>
        <strain evidence="4 5">208</strain>
    </source>
</reference>
<dbReference type="InterPro" id="IPR050832">
    <property type="entry name" value="Bact_Acetyltransf"/>
</dbReference>
<dbReference type="PANTHER" id="PTHR43877">
    <property type="entry name" value="AMINOALKYLPHOSPHONATE N-ACETYLTRANSFERASE-RELATED-RELATED"/>
    <property type="match status" value="1"/>
</dbReference>
<dbReference type="Proteomes" id="UP000615755">
    <property type="component" value="Unassembled WGS sequence"/>
</dbReference>
<gene>
    <name evidence="4" type="ORF">PAUR_a1563</name>
</gene>
<evidence type="ECO:0000259" key="3">
    <source>
        <dbReference type="PROSITE" id="PS51186"/>
    </source>
</evidence>
<dbReference type="PROSITE" id="PS51186">
    <property type="entry name" value="GNAT"/>
    <property type="match status" value="1"/>
</dbReference>
<feature type="domain" description="N-acetyltransferase" evidence="3">
    <location>
        <begin position="1"/>
        <end position="147"/>
    </location>
</feature>
<dbReference type="SUPFAM" id="SSF55729">
    <property type="entry name" value="Acyl-CoA N-acyltransferases (Nat)"/>
    <property type="match status" value="1"/>
</dbReference>
<keyword evidence="2" id="KW-0012">Acyltransferase</keyword>
<evidence type="ECO:0000256" key="2">
    <source>
        <dbReference type="ARBA" id="ARBA00023315"/>
    </source>
</evidence>
<name>A0ABR9EAP4_9GAMM</name>
<dbReference type="InterPro" id="IPR000182">
    <property type="entry name" value="GNAT_dom"/>
</dbReference>
<dbReference type="EMBL" id="AQGV01000012">
    <property type="protein sequence ID" value="MBE0368048.1"/>
    <property type="molecule type" value="Genomic_DNA"/>
</dbReference>
<evidence type="ECO:0000313" key="4">
    <source>
        <dbReference type="EMBL" id="MBE0368048.1"/>
    </source>
</evidence>
<comment type="caution">
    <text evidence="4">The sequence shown here is derived from an EMBL/GenBank/DDBJ whole genome shotgun (WGS) entry which is preliminary data.</text>
</comment>
<keyword evidence="1" id="KW-0808">Transferase</keyword>
<proteinExistence type="predicted"/>
<dbReference type="InterPro" id="IPR016181">
    <property type="entry name" value="Acyl_CoA_acyltransferase"/>
</dbReference>
<dbReference type="Pfam" id="PF00583">
    <property type="entry name" value="Acetyltransf_1"/>
    <property type="match status" value="1"/>
</dbReference>
<evidence type="ECO:0000313" key="5">
    <source>
        <dbReference type="Proteomes" id="UP000615755"/>
    </source>
</evidence>
<organism evidence="4 5">
    <name type="scientific">Pseudoalteromonas aurantia 208</name>
    <dbReference type="NCBI Taxonomy" id="1314867"/>
    <lineage>
        <taxon>Bacteria</taxon>
        <taxon>Pseudomonadati</taxon>
        <taxon>Pseudomonadota</taxon>
        <taxon>Gammaproteobacteria</taxon>
        <taxon>Alteromonadales</taxon>
        <taxon>Pseudoalteromonadaceae</taxon>
        <taxon>Pseudoalteromonas</taxon>
    </lineage>
</organism>